<keyword evidence="2" id="KW-1185">Reference proteome</keyword>
<dbReference type="STRING" id="243090.RB11573"/>
<evidence type="ECO:0000313" key="1">
    <source>
        <dbReference type="EMBL" id="CAD79194.1"/>
    </source>
</evidence>
<dbReference type="eggNOG" id="ENOG5033FWX">
    <property type="taxonomic scope" value="Bacteria"/>
</dbReference>
<reference evidence="1 2" key="1">
    <citation type="journal article" date="2003" name="Proc. Natl. Acad. Sci. U.S.A.">
        <title>Complete genome sequence of the marine planctomycete Pirellula sp. strain 1.</title>
        <authorList>
            <person name="Gloeckner F.O."/>
            <person name="Kube M."/>
            <person name="Bauer M."/>
            <person name="Teeling H."/>
            <person name="Lombardot T."/>
            <person name="Ludwig W."/>
            <person name="Gade D."/>
            <person name="Beck A."/>
            <person name="Borzym K."/>
            <person name="Heitmann K."/>
            <person name="Rabus R."/>
            <person name="Schlesner H."/>
            <person name="Amann R."/>
            <person name="Reinhardt R."/>
        </authorList>
    </citation>
    <scope>NUCLEOTIDE SEQUENCE [LARGE SCALE GENOMIC DNA]</scope>
    <source>
        <strain evidence="2">DSM 10527 / NCIMB 13988 / SH1</strain>
    </source>
</reference>
<name>Q7UE54_RHOBA</name>
<dbReference type="OrthoDB" id="292253at2"/>
<dbReference type="EMBL" id="BX294153">
    <property type="protein sequence ID" value="CAD79194.1"/>
    <property type="molecule type" value="Genomic_DNA"/>
</dbReference>
<dbReference type="AlphaFoldDB" id="Q7UE54"/>
<dbReference type="Proteomes" id="UP000001025">
    <property type="component" value="Chromosome"/>
</dbReference>
<gene>
    <name evidence="1" type="ordered locus">RB11573</name>
</gene>
<dbReference type="HOGENOM" id="CLU_1234220_0_0_0"/>
<accession>Q7UE54</accession>
<organism evidence="1 2">
    <name type="scientific">Rhodopirellula baltica (strain DSM 10527 / NCIMB 13988 / SH1)</name>
    <dbReference type="NCBI Taxonomy" id="243090"/>
    <lineage>
        <taxon>Bacteria</taxon>
        <taxon>Pseudomonadati</taxon>
        <taxon>Planctomycetota</taxon>
        <taxon>Planctomycetia</taxon>
        <taxon>Pirellulales</taxon>
        <taxon>Pirellulaceae</taxon>
        <taxon>Rhodopirellula</taxon>
    </lineage>
</organism>
<dbReference type="EnsemblBacteria" id="CAD79194">
    <property type="protein sequence ID" value="CAD79194"/>
    <property type="gene ID" value="RB11573"/>
</dbReference>
<dbReference type="KEGG" id="rba:RB11573"/>
<proteinExistence type="predicted"/>
<dbReference type="InParanoid" id="Q7UE54"/>
<sequence length="224" mass="24721">MLLSHSKPRWMASSHFARPAACAGRTEPAPAAIAAPPARPARRNRRRSIMLDINVLPVWFVCMFPLCPIVDRESRRIRVRRGTRVTPVGTVGTPPVGNSPEPFSRIMSRFSGSSADNDSVTDFRQTGSRCVSRSVRKPYALGRTTMENKMNTQWITRGTIGALAFAALLATNTGCQVSLNGQTLPSPHYLQDDVQYFPAGPEFKLSREAAALQAARAEEKRNQR</sequence>
<evidence type="ECO:0000313" key="2">
    <source>
        <dbReference type="Proteomes" id="UP000001025"/>
    </source>
</evidence>
<protein>
    <submittedName>
        <fullName evidence="1">Uncharacterized protein</fullName>
    </submittedName>
</protein>
<dbReference type="PATRIC" id="fig|243090.15.peg.5600"/>